<proteinExistence type="predicted"/>
<sequence>MMTRATAAAAAGSSRVRTGRLEAAAAAAAAVVAEVAGAAAAAAAGAGAGQAAGAQPLQQPAHAQAAARQQQQPQQPPQPQRDMGPQWTVCLGRLRIRGRLGPALAVARPATVALQALRPTAAEALGKTCCPYCGGGGSSGGGGPDDALSGCATPGDEADADAPDPAAWAAHVDAFLAAEAAAGDWEEAEEEARWQALLGLTARRRLVVSQLTAPLQVAPRRLAMLLLRLAAPVEKLELRLPLTEAEPALLAFGPGAPAPAHLLAGAGGSGSGGSGPSGSGAGGSDAGGSGAGGSSSASARGPMSAAAALLVGCAGGAASCHVARALGSGHVACRDWSWPPPHGAESDSDTGESDDDSSDADSAEDGEGVGGARTGGDQAGGEGLQAEGPAAARCRCRGCRWGSDLTAALQLLPLGYGPHWRRLVVAP</sequence>
<accession>A0A835VUS0</accession>
<evidence type="ECO:0000313" key="3">
    <source>
        <dbReference type="Proteomes" id="UP000650467"/>
    </source>
</evidence>
<feature type="compositionally biased region" description="Acidic residues" evidence="1">
    <location>
        <begin position="346"/>
        <end position="367"/>
    </location>
</feature>
<gene>
    <name evidence="2" type="ORF">HXX76_012928</name>
</gene>
<feature type="region of interest" description="Disordered" evidence="1">
    <location>
        <begin position="263"/>
        <end position="299"/>
    </location>
</feature>
<organism evidence="2 3">
    <name type="scientific">Chlamydomonas incerta</name>
    <dbReference type="NCBI Taxonomy" id="51695"/>
    <lineage>
        <taxon>Eukaryota</taxon>
        <taxon>Viridiplantae</taxon>
        <taxon>Chlorophyta</taxon>
        <taxon>core chlorophytes</taxon>
        <taxon>Chlorophyceae</taxon>
        <taxon>CS clade</taxon>
        <taxon>Chlamydomonadales</taxon>
        <taxon>Chlamydomonadaceae</taxon>
        <taxon>Chlamydomonas</taxon>
    </lineage>
</organism>
<reference evidence="2" key="1">
    <citation type="journal article" date="2020" name="bioRxiv">
        <title>Comparative genomics of Chlamydomonas.</title>
        <authorList>
            <person name="Craig R.J."/>
            <person name="Hasan A.R."/>
            <person name="Ness R.W."/>
            <person name="Keightley P.D."/>
        </authorList>
    </citation>
    <scope>NUCLEOTIDE SEQUENCE</scope>
    <source>
        <strain evidence="2">SAG 7.73</strain>
    </source>
</reference>
<feature type="compositionally biased region" description="Gly residues" evidence="1">
    <location>
        <begin position="265"/>
        <end position="293"/>
    </location>
</feature>
<evidence type="ECO:0000313" key="2">
    <source>
        <dbReference type="EMBL" id="KAG2426613.1"/>
    </source>
</evidence>
<protein>
    <submittedName>
        <fullName evidence="2">Uncharacterized protein</fullName>
    </submittedName>
</protein>
<name>A0A835VUS0_CHLIN</name>
<feature type="region of interest" description="Disordered" evidence="1">
    <location>
        <begin position="48"/>
        <end position="85"/>
    </location>
</feature>
<dbReference type="Proteomes" id="UP000650467">
    <property type="component" value="Unassembled WGS sequence"/>
</dbReference>
<dbReference type="EMBL" id="JAEHOC010000046">
    <property type="protein sequence ID" value="KAG2426613.1"/>
    <property type="molecule type" value="Genomic_DNA"/>
</dbReference>
<keyword evidence="3" id="KW-1185">Reference proteome</keyword>
<feature type="region of interest" description="Disordered" evidence="1">
    <location>
        <begin position="337"/>
        <end position="385"/>
    </location>
</feature>
<dbReference type="AlphaFoldDB" id="A0A835VUS0"/>
<comment type="caution">
    <text evidence="2">The sequence shown here is derived from an EMBL/GenBank/DDBJ whole genome shotgun (WGS) entry which is preliminary data.</text>
</comment>
<feature type="compositionally biased region" description="Gly residues" evidence="1">
    <location>
        <begin position="368"/>
        <end position="383"/>
    </location>
</feature>
<feature type="compositionally biased region" description="Low complexity" evidence="1">
    <location>
        <begin position="48"/>
        <end position="73"/>
    </location>
</feature>
<evidence type="ECO:0000256" key="1">
    <source>
        <dbReference type="SAM" id="MobiDB-lite"/>
    </source>
</evidence>